<dbReference type="InterPro" id="IPR010998">
    <property type="entry name" value="Integrase_recombinase_N"/>
</dbReference>
<dbReference type="SUPFAM" id="SSF56349">
    <property type="entry name" value="DNA breaking-rejoining enzymes"/>
    <property type="match status" value="1"/>
</dbReference>
<dbReference type="Gene3D" id="1.10.150.130">
    <property type="match status" value="1"/>
</dbReference>
<evidence type="ECO:0000313" key="3">
    <source>
        <dbReference type="Proteomes" id="UP000070053"/>
    </source>
</evidence>
<accession>A0A139PI85</accession>
<dbReference type="AlphaFoldDB" id="A0A139PI85"/>
<organism evidence="2 3">
    <name type="scientific">Streptococcus oralis</name>
    <dbReference type="NCBI Taxonomy" id="1303"/>
    <lineage>
        <taxon>Bacteria</taxon>
        <taxon>Bacillati</taxon>
        <taxon>Bacillota</taxon>
        <taxon>Bacilli</taxon>
        <taxon>Lactobacillales</taxon>
        <taxon>Streptococcaceae</taxon>
        <taxon>Streptococcus</taxon>
    </lineage>
</organism>
<dbReference type="EMBL" id="LQZP01000418">
    <property type="protein sequence ID" value="KXT89448.1"/>
    <property type="molecule type" value="Genomic_DNA"/>
</dbReference>
<protein>
    <submittedName>
        <fullName evidence="2">Integrase</fullName>
    </submittedName>
</protein>
<dbReference type="Proteomes" id="UP000070053">
    <property type="component" value="Unassembled WGS sequence"/>
</dbReference>
<proteinExistence type="predicted"/>
<name>A0A139PI85_STROR</name>
<dbReference type="PATRIC" id="fig|1303.81.peg.2136"/>
<reference evidence="2 3" key="1">
    <citation type="submission" date="2016-01" db="EMBL/GenBank/DDBJ databases">
        <title>Highly variable Streptococcus oralis are common among viridans streptococci isolated from primates.</title>
        <authorList>
            <person name="Denapaite D."/>
            <person name="Rieger M."/>
            <person name="Koendgen S."/>
            <person name="Brueckner R."/>
            <person name="Ochigava I."/>
            <person name="Kappeler P."/>
            <person name="Maetz-Rensing K."/>
            <person name="Leendertz F."/>
            <person name="Hakenbeck R."/>
        </authorList>
    </citation>
    <scope>NUCLEOTIDE SEQUENCE [LARGE SCALE GENOMIC DNA]</scope>
    <source>
        <strain evidence="2 3">DD21</strain>
    </source>
</reference>
<dbReference type="InterPro" id="IPR011010">
    <property type="entry name" value="DNA_brk_join_enz"/>
</dbReference>
<evidence type="ECO:0000313" key="2">
    <source>
        <dbReference type="EMBL" id="KXT89448.1"/>
    </source>
</evidence>
<comment type="caution">
    <text evidence="2">The sequence shown here is derived from an EMBL/GenBank/DDBJ whole genome shotgun (WGS) entry which is preliminary data.</text>
</comment>
<keyword evidence="1" id="KW-0238">DNA-binding</keyword>
<evidence type="ECO:0000256" key="1">
    <source>
        <dbReference type="ARBA" id="ARBA00023125"/>
    </source>
</evidence>
<gene>
    <name evidence="2" type="ORF">SORDD21_01751</name>
</gene>
<sequence length="56" mass="6644">MSPNTINKIMVLLKKILDVGLRKGYYKEHPVGLLKKLPIEKRKMQFCTVKEFKHFL</sequence>
<dbReference type="GO" id="GO:0003677">
    <property type="term" value="F:DNA binding"/>
    <property type="evidence" value="ECO:0007669"/>
    <property type="project" value="UniProtKB-KW"/>
</dbReference>